<dbReference type="KEGG" id="cbae:COR50_19745"/>
<reference evidence="3 4" key="1">
    <citation type="submission" date="2017-10" db="EMBL/GenBank/DDBJ databases">
        <title>Paenichitinophaga pekingensis gen. nov., sp. nov., isolated from activated sludge.</title>
        <authorList>
            <person name="Jin D."/>
            <person name="Kong X."/>
            <person name="Deng Y."/>
            <person name="Bai Z."/>
        </authorList>
    </citation>
    <scope>NUCLEOTIDE SEQUENCE [LARGE SCALE GENOMIC DNA]</scope>
    <source>
        <strain evidence="3 4">13</strain>
    </source>
</reference>
<dbReference type="EMBL" id="CP023777">
    <property type="protein sequence ID" value="ATL49228.1"/>
    <property type="molecule type" value="Genomic_DNA"/>
</dbReference>
<feature type="domain" description="Copper-binding protein MbnP-like" evidence="2">
    <location>
        <begin position="43"/>
        <end position="255"/>
    </location>
</feature>
<organism evidence="3 4">
    <name type="scientific">Chitinophaga caeni</name>
    <dbReference type="NCBI Taxonomy" id="2029983"/>
    <lineage>
        <taxon>Bacteria</taxon>
        <taxon>Pseudomonadati</taxon>
        <taxon>Bacteroidota</taxon>
        <taxon>Chitinophagia</taxon>
        <taxon>Chitinophagales</taxon>
        <taxon>Chitinophagaceae</taxon>
        <taxon>Chitinophaga</taxon>
    </lineage>
</organism>
<dbReference type="Pfam" id="PF20243">
    <property type="entry name" value="MbnP"/>
    <property type="match status" value="1"/>
</dbReference>
<dbReference type="AlphaFoldDB" id="A0A291QZ59"/>
<feature type="signal peptide" evidence="1">
    <location>
        <begin position="1"/>
        <end position="17"/>
    </location>
</feature>
<dbReference type="Proteomes" id="UP000220133">
    <property type="component" value="Chromosome"/>
</dbReference>
<name>A0A291QZ59_9BACT</name>
<proteinExistence type="predicted"/>
<dbReference type="InterPro" id="IPR046863">
    <property type="entry name" value="MbnP-like_dom"/>
</dbReference>
<evidence type="ECO:0000313" key="4">
    <source>
        <dbReference type="Proteomes" id="UP000220133"/>
    </source>
</evidence>
<protein>
    <recommendedName>
        <fullName evidence="2">Copper-binding protein MbnP-like domain-containing protein</fullName>
    </recommendedName>
</protein>
<evidence type="ECO:0000313" key="3">
    <source>
        <dbReference type="EMBL" id="ATL49228.1"/>
    </source>
</evidence>
<keyword evidence="4" id="KW-1185">Reference proteome</keyword>
<feature type="chain" id="PRO_5012584129" description="Copper-binding protein MbnP-like domain-containing protein" evidence="1">
    <location>
        <begin position="18"/>
        <end position="278"/>
    </location>
</feature>
<dbReference type="PROSITE" id="PS51257">
    <property type="entry name" value="PROKAR_LIPOPROTEIN"/>
    <property type="match status" value="1"/>
</dbReference>
<accession>A0A291QZ59</accession>
<gene>
    <name evidence="3" type="ORF">COR50_19745</name>
</gene>
<evidence type="ECO:0000256" key="1">
    <source>
        <dbReference type="SAM" id="SignalP"/>
    </source>
</evidence>
<evidence type="ECO:0000259" key="2">
    <source>
        <dbReference type="Pfam" id="PF20243"/>
    </source>
</evidence>
<dbReference type="OrthoDB" id="1422031at2"/>
<keyword evidence="1" id="KW-0732">Signal</keyword>
<sequence length="278" mass="30694">MLLNTIKMKIFSMPSLIAILLLSTAIVSCKKDDPEFQQENMATLSIEFDNIVGGQNLVLDNSTYTNSSGEKYTVNLLKYFISNIKVTKANGDEYTVPQDSSYFLINEADPETRFAKVNVPEGEYTQLTFTLGVDSLRNTMDISKRTGVLDPAGEMAEGMYWTWNSGYIFFKMEGSSDAAPADPTGQHKFRYHIGGFGGYDAPTINNIKTITIDLTQGGVPKVRSGREANIHLMVDISKVFSGNTTLSIAANPTVMFSAFSVNIADNYAAMFHHDHTEN</sequence>